<keyword evidence="2" id="KW-1185">Reference proteome</keyword>
<sequence>MGESRNAYRVLVRRPEGKRPLGRPRRRWEDNIKMDLREVGYGDREWINLAQDRDRCRAYVRAAMNLRNKVLRKIFGAKKDEVTGEWRKLHNTELQALYSSPDIIRNIKSRRLRWAGQVARMGESRNAYRVLVGRPKGKRPLGRPRRRWEDNIKMDLREVGYDDREWIHLAQDRDQWRAYVREAMNFRISLGEHLIALQQTLLIILSQWIHERTEHLLGQSHFEKKATQSRKLQENLVMVLQCLAPRRYGRSTNPQNLVKQHLGLVENLKSLYRRPPEAADSLDRPPWIVVKRRWMASAMATEADVLGGGVSPRTDRGALGEIAKQEWYMDFCWL</sequence>
<protein>
    <submittedName>
        <fullName evidence="1">Uncharacterized protein</fullName>
    </submittedName>
</protein>
<organism evidence="1 2">
    <name type="scientific">Periplaneta americana</name>
    <name type="common">American cockroach</name>
    <name type="synonym">Blatta americana</name>
    <dbReference type="NCBI Taxonomy" id="6978"/>
    <lineage>
        <taxon>Eukaryota</taxon>
        <taxon>Metazoa</taxon>
        <taxon>Ecdysozoa</taxon>
        <taxon>Arthropoda</taxon>
        <taxon>Hexapoda</taxon>
        <taxon>Insecta</taxon>
        <taxon>Pterygota</taxon>
        <taxon>Neoptera</taxon>
        <taxon>Polyneoptera</taxon>
        <taxon>Dictyoptera</taxon>
        <taxon>Blattodea</taxon>
        <taxon>Blattoidea</taxon>
        <taxon>Blattidae</taxon>
        <taxon>Blattinae</taxon>
        <taxon>Periplaneta</taxon>
    </lineage>
</organism>
<dbReference type="EMBL" id="JAJSOF020000036">
    <property type="protein sequence ID" value="KAJ4428782.1"/>
    <property type="molecule type" value="Genomic_DNA"/>
</dbReference>
<accession>A0ABQ8S4G6</accession>
<name>A0ABQ8S4G6_PERAM</name>
<dbReference type="Proteomes" id="UP001148838">
    <property type="component" value="Unassembled WGS sequence"/>
</dbReference>
<reference evidence="1 2" key="1">
    <citation type="journal article" date="2022" name="Allergy">
        <title>Genome assembly and annotation of Periplaneta americana reveal a comprehensive cockroach allergen profile.</title>
        <authorList>
            <person name="Wang L."/>
            <person name="Xiong Q."/>
            <person name="Saelim N."/>
            <person name="Wang L."/>
            <person name="Nong W."/>
            <person name="Wan A.T."/>
            <person name="Shi M."/>
            <person name="Liu X."/>
            <person name="Cao Q."/>
            <person name="Hui J.H.L."/>
            <person name="Sookrung N."/>
            <person name="Leung T.F."/>
            <person name="Tungtrongchitr A."/>
            <person name="Tsui S.K.W."/>
        </authorList>
    </citation>
    <scope>NUCLEOTIDE SEQUENCE [LARGE SCALE GENOMIC DNA]</scope>
    <source>
        <strain evidence="1">PWHHKU_190912</strain>
    </source>
</reference>
<evidence type="ECO:0000313" key="1">
    <source>
        <dbReference type="EMBL" id="KAJ4428782.1"/>
    </source>
</evidence>
<gene>
    <name evidence="1" type="ORF">ANN_25775</name>
</gene>
<proteinExistence type="predicted"/>
<evidence type="ECO:0000313" key="2">
    <source>
        <dbReference type="Proteomes" id="UP001148838"/>
    </source>
</evidence>
<comment type="caution">
    <text evidence="1">The sequence shown here is derived from an EMBL/GenBank/DDBJ whole genome shotgun (WGS) entry which is preliminary data.</text>
</comment>